<evidence type="ECO:0000313" key="13">
    <source>
        <dbReference type="EMBL" id="OSM05112.1"/>
    </source>
</evidence>
<evidence type="ECO:0000256" key="11">
    <source>
        <dbReference type="RuleBase" id="RU365087"/>
    </source>
</evidence>
<evidence type="ECO:0000256" key="7">
    <source>
        <dbReference type="ARBA" id="ARBA00022927"/>
    </source>
</evidence>
<evidence type="ECO:0000256" key="5">
    <source>
        <dbReference type="ARBA" id="ARBA00022475"/>
    </source>
</evidence>
<keyword evidence="14" id="KW-1185">Reference proteome</keyword>
<comment type="caution">
    <text evidence="11">Lacks conserved residue(s) required for the propagation of feature annotation.</text>
</comment>
<keyword evidence="5 11" id="KW-1003">Cell membrane</keyword>
<dbReference type="InterPro" id="IPR004692">
    <property type="entry name" value="SecG"/>
</dbReference>
<keyword evidence="9 11" id="KW-0811">Translocation</keyword>
<keyword evidence="10 11" id="KW-0472">Membrane</keyword>
<gene>
    <name evidence="13" type="ORF">MAIT1_03259</name>
</gene>
<dbReference type="PANTHER" id="PTHR34182">
    <property type="entry name" value="PROTEIN-EXPORT MEMBRANE PROTEIN SECG"/>
    <property type="match status" value="1"/>
</dbReference>
<comment type="subcellular location">
    <subcellularLocation>
        <location evidence="1 11">Cell membrane</location>
        <topology evidence="1 11">Multi-pass membrane protein</topology>
    </subcellularLocation>
</comment>
<dbReference type="OrthoDB" id="5298030at2"/>
<evidence type="ECO:0000313" key="14">
    <source>
        <dbReference type="Proteomes" id="UP000194003"/>
    </source>
</evidence>
<dbReference type="GO" id="GO:0043952">
    <property type="term" value="P:protein transport by the Sec complex"/>
    <property type="evidence" value="ECO:0007669"/>
    <property type="project" value="TreeGrafter"/>
</dbReference>
<keyword evidence="4 11" id="KW-0813">Transport</keyword>
<dbReference type="NCBIfam" id="TIGR00810">
    <property type="entry name" value="secG"/>
    <property type="match status" value="1"/>
</dbReference>
<dbReference type="Proteomes" id="UP000194003">
    <property type="component" value="Unassembled WGS sequence"/>
</dbReference>
<protein>
    <recommendedName>
        <fullName evidence="3 11">Protein-export membrane protein SecG</fullName>
    </recommendedName>
</protein>
<proteinExistence type="inferred from homology"/>
<feature type="compositionally biased region" description="Low complexity" evidence="12">
    <location>
        <begin position="92"/>
        <end position="107"/>
    </location>
</feature>
<evidence type="ECO:0000256" key="6">
    <source>
        <dbReference type="ARBA" id="ARBA00022692"/>
    </source>
</evidence>
<dbReference type="GO" id="GO:0065002">
    <property type="term" value="P:intracellular protein transmembrane transport"/>
    <property type="evidence" value="ECO:0007669"/>
    <property type="project" value="TreeGrafter"/>
</dbReference>
<evidence type="ECO:0000256" key="4">
    <source>
        <dbReference type="ARBA" id="ARBA00022448"/>
    </source>
</evidence>
<feature type="region of interest" description="Disordered" evidence="12">
    <location>
        <begin position="91"/>
        <end position="129"/>
    </location>
</feature>
<evidence type="ECO:0000256" key="2">
    <source>
        <dbReference type="ARBA" id="ARBA00008445"/>
    </source>
</evidence>
<evidence type="ECO:0000256" key="8">
    <source>
        <dbReference type="ARBA" id="ARBA00022989"/>
    </source>
</evidence>
<keyword evidence="8 11" id="KW-1133">Transmembrane helix</keyword>
<dbReference type="GO" id="GO:0005886">
    <property type="term" value="C:plasma membrane"/>
    <property type="evidence" value="ECO:0007669"/>
    <property type="project" value="UniProtKB-SubCell"/>
</dbReference>
<dbReference type="PANTHER" id="PTHR34182:SF1">
    <property type="entry name" value="PROTEIN-EXPORT MEMBRANE PROTEIN SECG"/>
    <property type="match status" value="1"/>
</dbReference>
<reference evidence="13 14" key="1">
    <citation type="journal article" date="2016" name="BMC Genomics">
        <title>Combined genomic and structural analyses of a cultured magnetotactic bacterium reveals its niche adaptation to a dynamic environment.</title>
        <authorList>
            <person name="Araujo A.C."/>
            <person name="Morillo V."/>
            <person name="Cypriano J."/>
            <person name="Teixeira L.C."/>
            <person name="Leao P."/>
            <person name="Lyra S."/>
            <person name="Almeida L.G."/>
            <person name="Bazylinski D.A."/>
            <person name="Vasconcellos A.T."/>
            <person name="Abreu F."/>
            <person name="Lins U."/>
        </authorList>
    </citation>
    <scope>NUCLEOTIDE SEQUENCE [LARGE SCALE GENOMIC DNA]</scope>
    <source>
        <strain evidence="13 14">IT-1</strain>
    </source>
</reference>
<evidence type="ECO:0000256" key="9">
    <source>
        <dbReference type="ARBA" id="ARBA00023010"/>
    </source>
</evidence>
<dbReference type="PRINTS" id="PR01651">
    <property type="entry name" value="SECGEXPORT"/>
</dbReference>
<comment type="function">
    <text evidence="11">Involved in protein export. Participates in an early event of protein translocation.</text>
</comment>
<dbReference type="STRING" id="1434232.MAIT1_03259"/>
<keyword evidence="6 11" id="KW-0812">Transmembrane</keyword>
<dbReference type="GO" id="GO:0015450">
    <property type="term" value="F:protein-transporting ATPase activity"/>
    <property type="evidence" value="ECO:0007669"/>
    <property type="project" value="UniProtKB-UniRule"/>
</dbReference>
<evidence type="ECO:0000256" key="12">
    <source>
        <dbReference type="SAM" id="MobiDB-lite"/>
    </source>
</evidence>
<evidence type="ECO:0000256" key="1">
    <source>
        <dbReference type="ARBA" id="ARBA00004651"/>
    </source>
</evidence>
<organism evidence="13 14">
    <name type="scientific">Magnetofaba australis IT-1</name>
    <dbReference type="NCBI Taxonomy" id="1434232"/>
    <lineage>
        <taxon>Bacteria</taxon>
        <taxon>Pseudomonadati</taxon>
        <taxon>Pseudomonadota</taxon>
        <taxon>Magnetococcia</taxon>
        <taxon>Magnetococcales</taxon>
        <taxon>Magnetococcaceae</taxon>
        <taxon>Magnetofaba</taxon>
    </lineage>
</organism>
<dbReference type="GO" id="GO:0009306">
    <property type="term" value="P:protein secretion"/>
    <property type="evidence" value="ECO:0007669"/>
    <property type="project" value="UniProtKB-UniRule"/>
</dbReference>
<dbReference type="Pfam" id="PF03840">
    <property type="entry name" value="SecG"/>
    <property type="match status" value="1"/>
</dbReference>
<sequence>MSLIITAIHVLAALALIGVVLLQKGSGADMGAAFGGSSQNVFGAQGSGSFLGKLTAGLAGLFMLTSLTLAFFTTQEGAGVSVMDQGVAVEQPADAPTAADPSADVAPIPAKQAEPMAESSGAKPVPVGD</sequence>
<evidence type="ECO:0000256" key="10">
    <source>
        <dbReference type="ARBA" id="ARBA00023136"/>
    </source>
</evidence>
<evidence type="ECO:0000256" key="3">
    <source>
        <dbReference type="ARBA" id="ARBA00017876"/>
    </source>
</evidence>
<name>A0A1Y2K5X5_9PROT</name>
<dbReference type="EMBL" id="LVJN01000018">
    <property type="protein sequence ID" value="OSM05112.1"/>
    <property type="molecule type" value="Genomic_DNA"/>
</dbReference>
<feature type="transmembrane region" description="Helical" evidence="11">
    <location>
        <begin position="51"/>
        <end position="73"/>
    </location>
</feature>
<keyword evidence="7 11" id="KW-0653">Protein transport</keyword>
<dbReference type="AlphaFoldDB" id="A0A1Y2K5X5"/>
<comment type="similarity">
    <text evidence="2 11">Belongs to the SecG family.</text>
</comment>
<dbReference type="RefSeq" id="WP_085441750.1">
    <property type="nucleotide sequence ID" value="NZ_LVJN01000018.1"/>
</dbReference>
<accession>A0A1Y2K5X5</accession>
<comment type="caution">
    <text evidence="13">The sequence shown here is derived from an EMBL/GenBank/DDBJ whole genome shotgun (WGS) entry which is preliminary data.</text>
</comment>